<dbReference type="SUPFAM" id="SSF52279">
    <property type="entry name" value="Beta-D-glucan exohydrolase, C-terminal domain"/>
    <property type="match status" value="1"/>
</dbReference>
<organism evidence="9 10">
    <name type="scientific">Gillisia lutea</name>
    <dbReference type="NCBI Taxonomy" id="2909668"/>
    <lineage>
        <taxon>Bacteria</taxon>
        <taxon>Pseudomonadati</taxon>
        <taxon>Bacteroidota</taxon>
        <taxon>Flavobacteriia</taxon>
        <taxon>Flavobacteriales</taxon>
        <taxon>Flavobacteriaceae</taxon>
        <taxon>Gillisia</taxon>
    </lineage>
</organism>
<dbReference type="EC" id="3.2.1.21" evidence="3"/>
<comment type="similarity">
    <text evidence="2 7">Belongs to the glycosyl hydrolase 3 family.</text>
</comment>
<dbReference type="EMBL" id="JAKGTH010000007">
    <property type="protein sequence ID" value="MCF4101184.1"/>
    <property type="molecule type" value="Genomic_DNA"/>
</dbReference>
<dbReference type="NCBIfam" id="NF011678">
    <property type="entry name" value="PRK15098.1"/>
    <property type="match status" value="1"/>
</dbReference>
<dbReference type="Pfam" id="PF14310">
    <property type="entry name" value="Fn3-like"/>
    <property type="match status" value="1"/>
</dbReference>
<evidence type="ECO:0000256" key="5">
    <source>
        <dbReference type="ARBA" id="ARBA00022801"/>
    </source>
</evidence>
<dbReference type="InterPro" id="IPR017853">
    <property type="entry name" value="GH"/>
</dbReference>
<keyword evidence="10" id="KW-1185">Reference proteome</keyword>
<evidence type="ECO:0000256" key="4">
    <source>
        <dbReference type="ARBA" id="ARBA00022729"/>
    </source>
</evidence>
<evidence type="ECO:0000256" key="1">
    <source>
        <dbReference type="ARBA" id="ARBA00000448"/>
    </source>
</evidence>
<evidence type="ECO:0000256" key="7">
    <source>
        <dbReference type="RuleBase" id="RU361161"/>
    </source>
</evidence>
<dbReference type="Gene3D" id="3.20.20.300">
    <property type="entry name" value="Glycoside hydrolase, family 3, N-terminal domain"/>
    <property type="match status" value="1"/>
</dbReference>
<dbReference type="PANTHER" id="PTHR30620:SF16">
    <property type="entry name" value="LYSOSOMAL BETA GLUCOSIDASE"/>
    <property type="match status" value="1"/>
</dbReference>
<dbReference type="SMART" id="SM01217">
    <property type="entry name" value="Fn3_like"/>
    <property type="match status" value="1"/>
</dbReference>
<dbReference type="InterPro" id="IPR002772">
    <property type="entry name" value="Glyco_hydro_3_C"/>
</dbReference>
<dbReference type="GO" id="GO:0008422">
    <property type="term" value="F:beta-glucosidase activity"/>
    <property type="evidence" value="ECO:0007669"/>
    <property type="project" value="UniProtKB-EC"/>
</dbReference>
<sequence>MKKYIFLPVLVVSIFTITGFNINTNRNMSVKNTGNDTITAKVDSLLQLMTLEEKVGQMNQYNGSWDVTGPTPKGGDAETKMEHLRKGWVGSMLTVRGAKEVRAVQKIAVEESRLGIPLIIGFDVIHGYKTLSPIPLAESASWDMEAIKRSAEVGAAEASASGINWTFAPMVDVSRDPRWGRVMEGGGEDPFLGSKIAMARVQGFQGDDLSKINTIAATAKHFAAYGFAEAGREYNKVDIGTATLYNIVLPPFKAAKEAGVRSFMNGFNELNGVPVTGSKLLLRDILKDKWDFKGFVISDWASIAELTIHGYAKDDNQAAELAAKAGVDMDMESGVYIKHLVGLVKDGTVSEEVIDDAVRRILRVKFELGLFDDPYKYCDKAREKVVVGSKENHEAVLDMAKKSIVLLKNENSLLPLKKKGQTIALIGALASDDNSPLGSWRIASDDNTAVSVLEGMKKYTDNKLIFEKGADLLTQAPTFINELNFNTSDKSGFPAAIEAAKKADVVVLVLGEHGFQSGEGRSRTNLDLPGVQQELMEKMYEVNPNVVLVLNNGRPLAIEWAANHIPAIVEAWQLGTESGNAIAQVLYGDYNPSGKLPMSFPRNVGQIPVYYNHKNTGRPIDPEPGANMVFWSHYSDVKSTPLYPFGYGLSYTNFSYSNLKLDKKNYGVSEEVKVSVNVTNTGNYDGKEVVQLYIRDLYGSLVRPVRELKGFELAALKKGETKTIQFILNKETLGFYNAEGEYVVEPGDFKVFVGGSSDAQLQDSFTLLDSKL</sequence>
<dbReference type="InterPro" id="IPR036962">
    <property type="entry name" value="Glyco_hydro_3_N_sf"/>
</dbReference>
<evidence type="ECO:0000313" key="10">
    <source>
        <dbReference type="Proteomes" id="UP001179363"/>
    </source>
</evidence>
<keyword evidence="5 7" id="KW-0378">Hydrolase</keyword>
<evidence type="ECO:0000256" key="3">
    <source>
        <dbReference type="ARBA" id="ARBA00012744"/>
    </source>
</evidence>
<comment type="caution">
    <text evidence="9">The sequence shown here is derived from an EMBL/GenBank/DDBJ whole genome shotgun (WGS) entry which is preliminary data.</text>
</comment>
<keyword evidence="4" id="KW-0732">Signal</keyword>
<gene>
    <name evidence="9" type="primary">bglX</name>
    <name evidence="9" type="ORF">L1I30_05870</name>
</gene>
<dbReference type="Gene3D" id="2.60.40.10">
    <property type="entry name" value="Immunoglobulins"/>
    <property type="match status" value="1"/>
</dbReference>
<dbReference type="PROSITE" id="PS00775">
    <property type="entry name" value="GLYCOSYL_HYDROL_F3"/>
    <property type="match status" value="1"/>
</dbReference>
<evidence type="ECO:0000259" key="8">
    <source>
        <dbReference type="SMART" id="SM01217"/>
    </source>
</evidence>
<name>A0ABS9EGC5_9FLAO</name>
<dbReference type="Proteomes" id="UP001179363">
    <property type="component" value="Unassembled WGS sequence"/>
</dbReference>
<dbReference type="InterPro" id="IPR013783">
    <property type="entry name" value="Ig-like_fold"/>
</dbReference>
<dbReference type="InterPro" id="IPR036881">
    <property type="entry name" value="Glyco_hydro_3_C_sf"/>
</dbReference>
<dbReference type="RefSeq" id="WP_236133334.1">
    <property type="nucleotide sequence ID" value="NZ_JAKGTH010000007.1"/>
</dbReference>
<dbReference type="PANTHER" id="PTHR30620">
    <property type="entry name" value="PERIPLASMIC BETA-GLUCOSIDASE-RELATED"/>
    <property type="match status" value="1"/>
</dbReference>
<dbReference type="InterPro" id="IPR051915">
    <property type="entry name" value="Cellulose_Degrad_GH3"/>
</dbReference>
<comment type="catalytic activity">
    <reaction evidence="1">
        <text>Hydrolysis of terminal, non-reducing beta-D-glucosyl residues with release of beta-D-glucose.</text>
        <dbReference type="EC" id="3.2.1.21"/>
    </reaction>
</comment>
<dbReference type="InterPro" id="IPR019800">
    <property type="entry name" value="Glyco_hydro_3_AS"/>
</dbReference>
<dbReference type="SUPFAM" id="SSF51445">
    <property type="entry name" value="(Trans)glycosidases"/>
    <property type="match status" value="1"/>
</dbReference>
<feature type="domain" description="Fibronectin type III-like" evidence="8">
    <location>
        <begin position="688"/>
        <end position="757"/>
    </location>
</feature>
<evidence type="ECO:0000256" key="2">
    <source>
        <dbReference type="ARBA" id="ARBA00005336"/>
    </source>
</evidence>
<dbReference type="Pfam" id="PF01915">
    <property type="entry name" value="Glyco_hydro_3_C"/>
    <property type="match status" value="1"/>
</dbReference>
<dbReference type="Gene3D" id="3.40.50.1700">
    <property type="entry name" value="Glycoside hydrolase family 3 C-terminal domain"/>
    <property type="match status" value="1"/>
</dbReference>
<protein>
    <recommendedName>
        <fullName evidence="3">beta-glucosidase</fullName>
        <ecNumber evidence="3">3.2.1.21</ecNumber>
    </recommendedName>
</protein>
<dbReference type="InterPro" id="IPR001764">
    <property type="entry name" value="Glyco_hydro_3_N"/>
</dbReference>
<proteinExistence type="inferred from homology"/>
<dbReference type="PRINTS" id="PR00133">
    <property type="entry name" value="GLHYDRLASE3"/>
</dbReference>
<evidence type="ECO:0000256" key="6">
    <source>
        <dbReference type="ARBA" id="ARBA00023295"/>
    </source>
</evidence>
<keyword evidence="6 7" id="KW-0326">Glycosidase</keyword>
<dbReference type="InterPro" id="IPR026891">
    <property type="entry name" value="Fn3-like"/>
</dbReference>
<accession>A0ABS9EGC5</accession>
<reference evidence="9" key="1">
    <citation type="submission" date="2022-01" db="EMBL/GenBank/DDBJ databases">
        <title>Gillisia lutea sp. nov., isolated from marine plastic residues from the Malvarosa beach (Valencia, Spain).</title>
        <authorList>
            <person name="Vidal-Verdu A."/>
            <person name="Molina-Menor E."/>
            <person name="Satari L."/>
            <person name="Pascual J."/>
            <person name="Pereto J."/>
            <person name="Porcar M."/>
        </authorList>
    </citation>
    <scope>NUCLEOTIDE SEQUENCE</scope>
    <source>
        <strain evidence="9">M10.2A</strain>
    </source>
</reference>
<evidence type="ECO:0000313" key="9">
    <source>
        <dbReference type="EMBL" id="MCF4101184.1"/>
    </source>
</evidence>
<dbReference type="Pfam" id="PF00933">
    <property type="entry name" value="Glyco_hydro_3"/>
    <property type="match status" value="1"/>
</dbReference>